<organism evidence="4 5">
    <name type="scientific">Carnegiea gigantea</name>
    <dbReference type="NCBI Taxonomy" id="171969"/>
    <lineage>
        <taxon>Eukaryota</taxon>
        <taxon>Viridiplantae</taxon>
        <taxon>Streptophyta</taxon>
        <taxon>Embryophyta</taxon>
        <taxon>Tracheophyta</taxon>
        <taxon>Spermatophyta</taxon>
        <taxon>Magnoliopsida</taxon>
        <taxon>eudicotyledons</taxon>
        <taxon>Gunneridae</taxon>
        <taxon>Pentapetalae</taxon>
        <taxon>Caryophyllales</taxon>
        <taxon>Cactineae</taxon>
        <taxon>Cactaceae</taxon>
        <taxon>Cactoideae</taxon>
        <taxon>Echinocereeae</taxon>
        <taxon>Carnegiea</taxon>
    </lineage>
</organism>
<name>A0A9Q1Q8B8_9CARY</name>
<dbReference type="PANTHER" id="PTHR31342:SF4">
    <property type="entry name" value="ACTIN BINDING PROTEIN FAMILY"/>
    <property type="match status" value="1"/>
</dbReference>
<dbReference type="EMBL" id="JAKOGI010000628">
    <property type="protein sequence ID" value="KAJ8432179.1"/>
    <property type="molecule type" value="Genomic_DNA"/>
</dbReference>
<dbReference type="Proteomes" id="UP001153076">
    <property type="component" value="Unassembled WGS sequence"/>
</dbReference>
<dbReference type="PANTHER" id="PTHR31342">
    <property type="entry name" value="PROTEIN CHUP1, CHLOROPLASTIC"/>
    <property type="match status" value="1"/>
</dbReference>
<feature type="region of interest" description="Disordered" evidence="3">
    <location>
        <begin position="43"/>
        <end position="63"/>
    </location>
</feature>
<sequence length="588" mass="67400">MKMTMLTTKDRRELKPFLVKFAVVLAVSFAGAVYNRIKAKRIKSSDSRHPRVSGSDKTRDYGGRFRIKDDLEPDMDSVPVDAHGKPCIRVRVDNAPPNGRYGRDKDGLLLLELDQLVREFSMTADNHVVTSPKRDMKTFKTQKEPRYLITSVERHTYEKQIEDLKRKITLLQEKEIDLEVQLLEYYGLKEQETAMMELQSRLKINDVEAKLFSMQIESLQVENKRLEAQVTDHSKVVAELEAAKAKIKLLKKKIRHDASEHKERILHLTHRVAKLQEQEEVASTRCSASDVQSELQRLKELEAESKELKISNKILQQENADLAQRLESTQLLAHAILEDPEKEKNDKERLCLREESENLAKEVEKLKADRCADAEELVYLRWINACLRYELRNYQPPPGKEAARDLSKSLSPRSKQKAKQLILEYANSEDNDDKEPSSIVDFDLLSWPSSQPSYLTDSSGSPSPGQKQYTRKIKFFSKLRQLIRGKRETSRIPRSFSVDSFDSSVTLGPTILSQNSNGSPVGPQPLSSLEEEDSRDIEMSSDSTRSSPLDYRPKRKAKHEQTSELAKYAEVLRDTERLVMVQKSASIS</sequence>
<keyword evidence="1 2" id="KW-0175">Coiled coil</keyword>
<evidence type="ECO:0000313" key="4">
    <source>
        <dbReference type="EMBL" id="KAJ8432179.1"/>
    </source>
</evidence>
<evidence type="ECO:0000256" key="2">
    <source>
        <dbReference type="SAM" id="Coils"/>
    </source>
</evidence>
<dbReference type="GO" id="GO:0072699">
    <property type="term" value="P:protein localization to cortical microtubule cytoskeleton"/>
    <property type="evidence" value="ECO:0007669"/>
    <property type="project" value="TreeGrafter"/>
</dbReference>
<reference evidence="4" key="1">
    <citation type="submission" date="2022-04" db="EMBL/GenBank/DDBJ databases">
        <title>Carnegiea gigantea Genome sequencing and assembly v2.</title>
        <authorList>
            <person name="Copetti D."/>
            <person name="Sanderson M.J."/>
            <person name="Burquez A."/>
            <person name="Wojciechowski M.F."/>
        </authorList>
    </citation>
    <scope>NUCLEOTIDE SEQUENCE</scope>
    <source>
        <strain evidence="4">SGP5-SGP5p</strain>
        <tissue evidence="4">Aerial part</tissue>
    </source>
</reference>
<evidence type="ECO:0008006" key="6">
    <source>
        <dbReference type="Google" id="ProtNLM"/>
    </source>
</evidence>
<accession>A0A9Q1Q8B8</accession>
<feature type="region of interest" description="Disordered" evidence="3">
    <location>
        <begin position="509"/>
        <end position="563"/>
    </location>
</feature>
<proteinExistence type="predicted"/>
<dbReference type="OrthoDB" id="1870283at2759"/>
<evidence type="ECO:0000256" key="3">
    <source>
        <dbReference type="SAM" id="MobiDB-lite"/>
    </source>
</evidence>
<evidence type="ECO:0000256" key="1">
    <source>
        <dbReference type="ARBA" id="ARBA00023054"/>
    </source>
</evidence>
<comment type="caution">
    <text evidence="4">The sequence shown here is derived from an EMBL/GenBank/DDBJ whole genome shotgun (WGS) entry which is preliminary data.</text>
</comment>
<evidence type="ECO:0000313" key="5">
    <source>
        <dbReference type="Proteomes" id="UP001153076"/>
    </source>
</evidence>
<dbReference type="InterPro" id="IPR040265">
    <property type="entry name" value="CHUP1/IPGA1-like"/>
</dbReference>
<feature type="coiled-coil region" evidence="2">
    <location>
        <begin position="209"/>
        <end position="369"/>
    </location>
</feature>
<protein>
    <recommendedName>
        <fullName evidence="6">Protein CHUP1, chloroplastic</fullName>
    </recommendedName>
</protein>
<dbReference type="AlphaFoldDB" id="A0A9Q1Q8B8"/>
<dbReference type="GO" id="GO:0055028">
    <property type="term" value="C:cortical microtubule"/>
    <property type="evidence" value="ECO:0007669"/>
    <property type="project" value="TreeGrafter"/>
</dbReference>
<gene>
    <name evidence="4" type="ORF">Cgig2_008631</name>
</gene>
<feature type="coiled-coil region" evidence="2">
    <location>
        <begin position="154"/>
        <end position="181"/>
    </location>
</feature>
<keyword evidence="5" id="KW-1185">Reference proteome</keyword>